<dbReference type="STRING" id="29421.B2M20_07375"/>
<reference evidence="1 2" key="1">
    <citation type="submission" date="2017-02" db="EMBL/GenBank/DDBJ databases">
        <title>Genome sequence of the nitrite-oxidizing bacterium Nitrobacter vulgaris strain Ab1.</title>
        <authorList>
            <person name="Mellbye B.L."/>
            <person name="Davis E.W."/>
            <person name="Spieck E."/>
            <person name="Chang J.H."/>
            <person name="Bottomley P.J."/>
            <person name="Sayavedra-Soto L.A."/>
        </authorList>
    </citation>
    <scope>NUCLEOTIDE SEQUENCE [LARGE SCALE GENOMIC DNA]</scope>
    <source>
        <strain evidence="1 2">Ab1</strain>
    </source>
</reference>
<dbReference type="AlphaFoldDB" id="A0A1V4I033"/>
<name>A0A1V4I033_NITVU</name>
<evidence type="ECO:0008006" key="3">
    <source>
        <dbReference type="Google" id="ProtNLM"/>
    </source>
</evidence>
<comment type="caution">
    <text evidence="1">The sequence shown here is derived from an EMBL/GenBank/DDBJ whole genome shotgun (WGS) entry which is preliminary data.</text>
</comment>
<evidence type="ECO:0000313" key="2">
    <source>
        <dbReference type="Proteomes" id="UP000189940"/>
    </source>
</evidence>
<sequence length="86" mass="9970">MSARFAGRKENRRLKPASLFARRHRRDLQYAVRGRSEDRQRRLGHSKGRDHAGFYSHVLPNMEADAVAQVDDALRAAINKRTRDVE</sequence>
<proteinExistence type="predicted"/>
<protein>
    <recommendedName>
        <fullName evidence="3">Integrase</fullName>
    </recommendedName>
</protein>
<dbReference type="Proteomes" id="UP000189940">
    <property type="component" value="Unassembled WGS sequence"/>
</dbReference>
<accession>A0A1V4I033</accession>
<dbReference type="EMBL" id="MWPQ01000031">
    <property type="protein sequence ID" value="OPH83465.1"/>
    <property type="molecule type" value="Genomic_DNA"/>
</dbReference>
<evidence type="ECO:0000313" key="1">
    <source>
        <dbReference type="EMBL" id="OPH83465.1"/>
    </source>
</evidence>
<keyword evidence="2" id="KW-1185">Reference proteome</keyword>
<organism evidence="1 2">
    <name type="scientific">Nitrobacter vulgaris</name>
    <dbReference type="NCBI Taxonomy" id="29421"/>
    <lineage>
        <taxon>Bacteria</taxon>
        <taxon>Pseudomonadati</taxon>
        <taxon>Pseudomonadota</taxon>
        <taxon>Alphaproteobacteria</taxon>
        <taxon>Hyphomicrobiales</taxon>
        <taxon>Nitrobacteraceae</taxon>
        <taxon>Nitrobacter</taxon>
    </lineage>
</organism>
<gene>
    <name evidence="1" type="ORF">B2M20_07375</name>
</gene>